<organism evidence="2 3">
    <name type="scientific">Coptis chinensis</name>
    <dbReference type="NCBI Taxonomy" id="261450"/>
    <lineage>
        <taxon>Eukaryota</taxon>
        <taxon>Viridiplantae</taxon>
        <taxon>Streptophyta</taxon>
        <taxon>Embryophyta</taxon>
        <taxon>Tracheophyta</taxon>
        <taxon>Spermatophyta</taxon>
        <taxon>Magnoliopsida</taxon>
        <taxon>Ranunculales</taxon>
        <taxon>Ranunculaceae</taxon>
        <taxon>Coptidoideae</taxon>
        <taxon>Coptis</taxon>
    </lineage>
</organism>
<gene>
    <name evidence="2" type="ORF">IFM89_037465</name>
</gene>
<dbReference type="EMBL" id="JADFTS010000006">
    <property type="protein sequence ID" value="KAF9603702.1"/>
    <property type="molecule type" value="Genomic_DNA"/>
</dbReference>
<dbReference type="AlphaFoldDB" id="A0A835HSZ9"/>
<proteinExistence type="predicted"/>
<evidence type="ECO:0000313" key="3">
    <source>
        <dbReference type="Proteomes" id="UP000631114"/>
    </source>
</evidence>
<feature type="region of interest" description="Disordered" evidence="1">
    <location>
        <begin position="43"/>
        <end position="64"/>
    </location>
</feature>
<dbReference type="Gene3D" id="1.10.150.50">
    <property type="entry name" value="Transcription Factor, Ets-1"/>
    <property type="match status" value="1"/>
</dbReference>
<comment type="caution">
    <text evidence="2">The sequence shown here is derived from an EMBL/GenBank/DDBJ whole genome shotgun (WGS) entry which is preliminary data.</text>
</comment>
<protein>
    <submittedName>
        <fullName evidence="2">Uncharacterized protein</fullName>
    </submittedName>
</protein>
<accession>A0A835HSZ9</accession>
<evidence type="ECO:0000256" key="1">
    <source>
        <dbReference type="SAM" id="MobiDB-lite"/>
    </source>
</evidence>
<evidence type="ECO:0000313" key="2">
    <source>
        <dbReference type="EMBL" id="KAF9603702.1"/>
    </source>
</evidence>
<feature type="compositionally biased region" description="Basic and acidic residues" evidence="1">
    <location>
        <begin position="44"/>
        <end position="55"/>
    </location>
</feature>
<keyword evidence="3" id="KW-1185">Reference proteome</keyword>
<sequence>MDITGKYSTSALYRVGLSPCGAGCGDSARCHKAYSDVHWQNDAQGEHDFNGDDGKPQASRKGGDMDLLETLSRKTYVQNYNIYSRAEGRGVKLVESAEGAIHRYEPEEDVNKFLERLGLQECLVKFNDQEIDMEVLKAMKFKNFKAPGIPL</sequence>
<name>A0A835HSZ9_9MAGN</name>
<reference evidence="2 3" key="1">
    <citation type="submission" date="2020-10" db="EMBL/GenBank/DDBJ databases">
        <title>The Coptis chinensis genome and diversification of protoberbering-type alkaloids.</title>
        <authorList>
            <person name="Wang B."/>
            <person name="Shu S."/>
            <person name="Song C."/>
            <person name="Liu Y."/>
        </authorList>
    </citation>
    <scope>NUCLEOTIDE SEQUENCE [LARGE SCALE GENOMIC DNA]</scope>
    <source>
        <strain evidence="2">HL-2020</strain>
        <tissue evidence="2">Leaf</tissue>
    </source>
</reference>
<dbReference type="InterPro" id="IPR013761">
    <property type="entry name" value="SAM/pointed_sf"/>
</dbReference>
<dbReference type="Proteomes" id="UP000631114">
    <property type="component" value="Unassembled WGS sequence"/>
</dbReference>